<dbReference type="RefSeq" id="WP_198306615.1">
    <property type="nucleotide sequence ID" value="NZ_CP022121.1"/>
</dbReference>
<dbReference type="Gene3D" id="2.20.28.10">
    <property type="match status" value="1"/>
</dbReference>
<reference evidence="3 4" key="1">
    <citation type="submission" date="2022-08" db="EMBL/GenBank/DDBJ databases">
        <title>Proteogenomics of the novel Dehalobacterium formicoaceticum strain EZ94 highlights a key role of methyltransferases during anaerobic dichloromethane degradation.</title>
        <authorList>
            <person name="Wasmund K."/>
        </authorList>
    </citation>
    <scope>NUCLEOTIDE SEQUENCE [LARGE SCALE GENOMIC DNA]</scope>
    <source>
        <strain evidence="3 4">EZ94</strain>
    </source>
</reference>
<gene>
    <name evidence="3" type="ORF">NVS47_16490</name>
</gene>
<proteinExistence type="predicted"/>
<evidence type="ECO:0000256" key="1">
    <source>
        <dbReference type="ARBA" id="ARBA00001965"/>
    </source>
</evidence>
<protein>
    <recommendedName>
        <fullName evidence="2">Rubrerythrin rubredoxin-like domain-containing protein</fullName>
    </recommendedName>
</protein>
<comment type="cofactor">
    <cofactor evidence="1">
        <name>Fe(3+)</name>
        <dbReference type="ChEBI" id="CHEBI:29034"/>
    </cofactor>
</comment>
<accession>A0ABT1Y880</accession>
<name>A0ABT1Y880_9FIRM</name>
<dbReference type="EMBL" id="JANPWE010000019">
    <property type="protein sequence ID" value="MCR6547087.1"/>
    <property type="molecule type" value="Genomic_DNA"/>
</dbReference>
<dbReference type="SUPFAM" id="SSF57802">
    <property type="entry name" value="Rubredoxin-like"/>
    <property type="match status" value="1"/>
</dbReference>
<evidence type="ECO:0000313" key="4">
    <source>
        <dbReference type="Proteomes" id="UP001524944"/>
    </source>
</evidence>
<keyword evidence="4" id="KW-1185">Reference proteome</keyword>
<sequence>MTKMMCTMCKYTIETETPPERCPSCGNACTFVDATCYTPECGFDDNINTDIYKNRD</sequence>
<feature type="domain" description="Rubrerythrin rubredoxin-like" evidence="2">
    <location>
        <begin position="6"/>
        <end position="27"/>
    </location>
</feature>
<dbReference type="Pfam" id="PF21349">
    <property type="entry name" value="RUBY_RBDX"/>
    <property type="match status" value="1"/>
</dbReference>
<evidence type="ECO:0000259" key="2">
    <source>
        <dbReference type="Pfam" id="PF21349"/>
    </source>
</evidence>
<comment type="caution">
    <text evidence="3">The sequence shown here is derived from an EMBL/GenBank/DDBJ whole genome shotgun (WGS) entry which is preliminary data.</text>
</comment>
<dbReference type="InterPro" id="IPR048574">
    <property type="entry name" value="RUBY_RBDX"/>
</dbReference>
<dbReference type="Proteomes" id="UP001524944">
    <property type="component" value="Unassembled WGS sequence"/>
</dbReference>
<evidence type="ECO:0000313" key="3">
    <source>
        <dbReference type="EMBL" id="MCR6547087.1"/>
    </source>
</evidence>
<organism evidence="3 4">
    <name type="scientific">Dehalobacterium formicoaceticum</name>
    <dbReference type="NCBI Taxonomy" id="51515"/>
    <lineage>
        <taxon>Bacteria</taxon>
        <taxon>Bacillati</taxon>
        <taxon>Bacillota</taxon>
        <taxon>Clostridia</taxon>
        <taxon>Eubacteriales</taxon>
        <taxon>Peptococcaceae</taxon>
        <taxon>Dehalobacterium</taxon>
    </lineage>
</organism>